<dbReference type="OrthoDB" id="411372at2759"/>
<evidence type="ECO:0000313" key="3">
    <source>
        <dbReference type="Proteomes" id="UP001153069"/>
    </source>
</evidence>
<dbReference type="SUPFAM" id="SSF57756">
    <property type="entry name" value="Retrovirus zinc finger-like domains"/>
    <property type="match status" value="1"/>
</dbReference>
<dbReference type="InterPro" id="IPR025306">
    <property type="entry name" value="Zn-bnd_dom_prob"/>
</dbReference>
<feature type="domain" description="Probable zinc-binding" evidence="1">
    <location>
        <begin position="12"/>
        <end position="54"/>
    </location>
</feature>
<dbReference type="AlphaFoldDB" id="A0A9N8HD69"/>
<organism evidence="2 3">
    <name type="scientific">Seminavis robusta</name>
    <dbReference type="NCBI Taxonomy" id="568900"/>
    <lineage>
        <taxon>Eukaryota</taxon>
        <taxon>Sar</taxon>
        <taxon>Stramenopiles</taxon>
        <taxon>Ochrophyta</taxon>
        <taxon>Bacillariophyta</taxon>
        <taxon>Bacillariophyceae</taxon>
        <taxon>Bacillariophycidae</taxon>
        <taxon>Naviculales</taxon>
        <taxon>Naviculaceae</taxon>
        <taxon>Seminavis</taxon>
    </lineage>
</organism>
<accession>A0A9N8HD69</accession>
<dbReference type="InterPro" id="IPR036875">
    <property type="entry name" value="Znf_CCHC_sf"/>
</dbReference>
<dbReference type="GO" id="GO:0003676">
    <property type="term" value="F:nucleic acid binding"/>
    <property type="evidence" value="ECO:0007669"/>
    <property type="project" value="InterPro"/>
</dbReference>
<proteinExistence type="predicted"/>
<dbReference type="Proteomes" id="UP001153069">
    <property type="component" value="Unassembled WGS sequence"/>
</dbReference>
<reference evidence="2" key="1">
    <citation type="submission" date="2020-06" db="EMBL/GenBank/DDBJ databases">
        <authorList>
            <consortium name="Plant Systems Biology data submission"/>
        </authorList>
    </citation>
    <scope>NUCLEOTIDE SEQUENCE</scope>
    <source>
        <strain evidence="2">D6</strain>
    </source>
</reference>
<evidence type="ECO:0000313" key="2">
    <source>
        <dbReference type="EMBL" id="CAB9505918.1"/>
    </source>
</evidence>
<protein>
    <recommendedName>
        <fullName evidence="1">Probable zinc-binding domain-containing protein</fullName>
    </recommendedName>
</protein>
<evidence type="ECO:0000259" key="1">
    <source>
        <dbReference type="Pfam" id="PF13451"/>
    </source>
</evidence>
<gene>
    <name evidence="2" type="ORF">SEMRO_248_G098251.1</name>
</gene>
<dbReference type="EMBL" id="CAICTM010000247">
    <property type="protein sequence ID" value="CAB9505918.1"/>
    <property type="molecule type" value="Genomic_DNA"/>
</dbReference>
<dbReference type="GO" id="GO:0008270">
    <property type="term" value="F:zinc ion binding"/>
    <property type="evidence" value="ECO:0007669"/>
    <property type="project" value="InterPro"/>
</dbReference>
<comment type="caution">
    <text evidence="2">The sequence shown here is derived from an EMBL/GenBank/DDBJ whole genome shotgun (WGS) entry which is preliminary data.</text>
</comment>
<sequence length="135" mass="15256">MYCTSRERATMDEDLQCIDCDSTFVFTAGQQHYFEQKGFTPPKRCKECRGKKKELHNNISEGFRNNHVTRIPDGIVKCSWCGNAGHREPYCNWKKQATCKMCGTIGWPSGAGFASGIRTNCVRMACDCDQRKGAN</sequence>
<keyword evidence="3" id="KW-1185">Reference proteome</keyword>
<dbReference type="Pfam" id="PF13451">
    <property type="entry name" value="zf_Tbcl"/>
    <property type="match status" value="1"/>
</dbReference>
<name>A0A9N8HD69_9STRA</name>